<comment type="function">
    <text evidence="5">GTPase activator for the Rho-type GTPases by converting them to an inactive GDP-bound state.</text>
</comment>
<dbReference type="FunFam" id="2.30.30.40:FF:000056">
    <property type="entry name" value="rho GTPase-activating protein 12 isoform X1"/>
    <property type="match status" value="1"/>
</dbReference>
<keyword evidence="4" id="KW-0677">Repeat</keyword>
<dbReference type="SMART" id="SM00324">
    <property type="entry name" value="RhoGAP"/>
    <property type="match status" value="1"/>
</dbReference>
<evidence type="ECO:0000256" key="2">
    <source>
        <dbReference type="ARBA" id="ARBA00022468"/>
    </source>
</evidence>
<dbReference type="SUPFAM" id="SSF50044">
    <property type="entry name" value="SH3-domain"/>
    <property type="match status" value="1"/>
</dbReference>
<organism evidence="14 15">
    <name type="scientific">Capra hircus</name>
    <name type="common">Goat</name>
    <dbReference type="NCBI Taxonomy" id="9925"/>
    <lineage>
        <taxon>Eukaryota</taxon>
        <taxon>Metazoa</taxon>
        <taxon>Chordata</taxon>
        <taxon>Craniata</taxon>
        <taxon>Vertebrata</taxon>
        <taxon>Euteleostomi</taxon>
        <taxon>Mammalia</taxon>
        <taxon>Eutheria</taxon>
        <taxon>Laurasiatheria</taxon>
        <taxon>Artiodactyla</taxon>
        <taxon>Ruminantia</taxon>
        <taxon>Pecora</taxon>
        <taxon>Bovidae</taxon>
        <taxon>Caprinae</taxon>
        <taxon>Capra</taxon>
    </lineage>
</organism>
<feature type="compositionally biased region" description="Polar residues" evidence="9">
    <location>
        <begin position="153"/>
        <end position="164"/>
    </location>
</feature>
<dbReference type="Gene3D" id="2.20.70.10">
    <property type="match status" value="1"/>
</dbReference>
<dbReference type="InterPro" id="IPR036028">
    <property type="entry name" value="SH3-like_dom_sf"/>
</dbReference>
<gene>
    <name evidence="14" type="primary">ARHGAP12</name>
</gene>
<dbReference type="GO" id="GO:0005096">
    <property type="term" value="F:GTPase activator activity"/>
    <property type="evidence" value="ECO:0007669"/>
    <property type="project" value="UniProtKB-KW"/>
</dbReference>
<evidence type="ECO:0000259" key="13">
    <source>
        <dbReference type="PROSITE" id="PS50238"/>
    </source>
</evidence>
<dbReference type="FunFam" id="1.10.555.10:FF:000003">
    <property type="entry name" value="Putative rho GTPase-activating protein 12"/>
    <property type="match status" value="1"/>
</dbReference>
<feature type="region of interest" description="Disordered" evidence="9">
    <location>
        <begin position="382"/>
        <end position="413"/>
    </location>
</feature>
<reference evidence="14 15" key="1">
    <citation type="submission" date="2016-04" db="EMBL/GenBank/DDBJ databases">
        <title>Polished mammalian reference genomes with single-molecule sequencing and chromosome conformation capture applied to the Capra hircus genome.</title>
        <authorList>
            <person name="Bickhart D.M."/>
            <person name="Koren S."/>
            <person name="Rosen B."/>
            <person name="Hastie A."/>
            <person name="Liachko I."/>
            <person name="Sullivan S.T."/>
            <person name="Burton J."/>
            <person name="Sayre B.L."/>
            <person name="Huson H.J."/>
            <person name="Lee J."/>
            <person name="Lam E."/>
            <person name="Kelley C.M."/>
            <person name="Hutchison J.L."/>
            <person name="Zhou Y."/>
            <person name="Sun J."/>
            <person name="Crisa A."/>
            <person name="Schwartz J.C."/>
            <person name="Hammond J.A."/>
            <person name="Schroeder S.G."/>
            <person name="Liu G.E."/>
            <person name="Dunham M."/>
            <person name="Shendure J."/>
            <person name="Sonstegard T.S."/>
            <person name="Phillippy A.M."/>
            <person name="Van Tassell C.P."/>
            <person name="Smith T.P."/>
        </authorList>
    </citation>
    <scope>NUCLEOTIDE SEQUENCE [LARGE SCALE GENOMIC DNA]</scope>
</reference>
<keyword evidence="1 8" id="KW-0728">SH3 domain</keyword>
<protein>
    <recommendedName>
        <fullName evidence="6">Rho GTPase-activating protein 12</fullName>
    </recommendedName>
    <alternativeName>
        <fullName evidence="7">Rho-type GTPase-activating protein 12</fullName>
    </alternativeName>
</protein>
<feature type="region of interest" description="Disordered" evidence="9">
    <location>
        <begin position="153"/>
        <end position="181"/>
    </location>
</feature>
<dbReference type="InterPro" id="IPR050729">
    <property type="entry name" value="Rho-GAP"/>
</dbReference>
<evidence type="ECO:0000256" key="5">
    <source>
        <dbReference type="ARBA" id="ARBA00055252"/>
    </source>
</evidence>
<evidence type="ECO:0000259" key="10">
    <source>
        <dbReference type="PROSITE" id="PS50002"/>
    </source>
</evidence>
<dbReference type="SUPFAM" id="SSF51045">
    <property type="entry name" value="WW domain"/>
    <property type="match status" value="2"/>
</dbReference>
<keyword evidence="2" id="KW-0343">GTPase activation</keyword>
<proteinExistence type="predicted"/>
<dbReference type="InterPro" id="IPR001202">
    <property type="entry name" value="WW_dom"/>
</dbReference>
<evidence type="ECO:0000256" key="9">
    <source>
        <dbReference type="SAM" id="MobiDB-lite"/>
    </source>
</evidence>
<dbReference type="FunFam" id="2.30.29.30:FF:000100">
    <property type="entry name" value="Rho GTPase activating protein 12"/>
    <property type="match status" value="1"/>
</dbReference>
<dbReference type="AlphaFoldDB" id="A0A452G0G0"/>
<feature type="compositionally biased region" description="Acidic residues" evidence="9">
    <location>
        <begin position="529"/>
        <end position="539"/>
    </location>
</feature>
<dbReference type="SUPFAM" id="SSF50729">
    <property type="entry name" value="PH domain-like"/>
    <property type="match status" value="1"/>
</dbReference>
<evidence type="ECO:0000256" key="4">
    <source>
        <dbReference type="ARBA" id="ARBA00022737"/>
    </source>
</evidence>
<evidence type="ECO:0000256" key="7">
    <source>
        <dbReference type="ARBA" id="ARBA00083383"/>
    </source>
</evidence>
<feature type="domain" description="SH3" evidence="10">
    <location>
        <begin position="12"/>
        <end position="74"/>
    </location>
</feature>
<feature type="region of interest" description="Disordered" evidence="9">
    <location>
        <begin position="197"/>
        <end position="242"/>
    </location>
</feature>
<reference evidence="14" key="3">
    <citation type="submission" date="2025-09" db="UniProtKB">
        <authorList>
            <consortium name="Ensembl"/>
        </authorList>
    </citation>
    <scope>IDENTIFICATION</scope>
</reference>
<dbReference type="InterPro" id="IPR035491">
    <property type="entry name" value="ARHGAP12_SH3"/>
</dbReference>
<feature type="compositionally biased region" description="Polar residues" evidence="9">
    <location>
        <begin position="302"/>
        <end position="314"/>
    </location>
</feature>
<dbReference type="Gene3D" id="1.10.555.10">
    <property type="entry name" value="Rho GTPase activation protein"/>
    <property type="match status" value="1"/>
</dbReference>
<dbReference type="Bgee" id="ENSCHIG00000024718">
    <property type="expression patterns" value="Expressed in prefrontal cortex and 16 other cell types or tissues"/>
</dbReference>
<feature type="compositionally biased region" description="Basic and acidic residues" evidence="9">
    <location>
        <begin position="543"/>
        <end position="558"/>
    </location>
</feature>
<evidence type="ECO:0000256" key="3">
    <source>
        <dbReference type="ARBA" id="ARBA00022553"/>
    </source>
</evidence>
<dbReference type="FunFam" id="2.20.70.10:FF:000024">
    <property type="entry name" value="Rho GTPase activating protein 12"/>
    <property type="match status" value="1"/>
</dbReference>
<feature type="region of interest" description="Disordered" evidence="9">
    <location>
        <begin position="293"/>
        <end position="323"/>
    </location>
</feature>
<evidence type="ECO:0000259" key="12">
    <source>
        <dbReference type="PROSITE" id="PS50020"/>
    </source>
</evidence>
<dbReference type="PROSITE" id="PS50003">
    <property type="entry name" value="PH_DOMAIN"/>
    <property type="match status" value="1"/>
</dbReference>
<feature type="domain" description="Rho-GAP" evidence="13">
    <location>
        <begin position="565"/>
        <end position="760"/>
    </location>
</feature>
<dbReference type="InterPro" id="IPR036020">
    <property type="entry name" value="WW_dom_sf"/>
</dbReference>
<feature type="region of interest" description="Disordered" evidence="9">
    <location>
        <begin position="528"/>
        <end position="579"/>
    </location>
</feature>
<dbReference type="InterPro" id="IPR000198">
    <property type="entry name" value="RhoGAP_dom"/>
</dbReference>
<evidence type="ECO:0000256" key="8">
    <source>
        <dbReference type="PROSITE-ProRule" id="PRU00192"/>
    </source>
</evidence>
<dbReference type="CDD" id="cd00201">
    <property type="entry name" value="WW"/>
    <property type="match status" value="1"/>
</dbReference>
<accession>A0A452G0G0</accession>
<dbReference type="Proteomes" id="UP000291000">
    <property type="component" value="Chromosome 13"/>
</dbReference>
<feature type="compositionally biased region" description="Basic and acidic residues" evidence="9">
    <location>
        <begin position="396"/>
        <end position="413"/>
    </location>
</feature>
<dbReference type="CDD" id="cd12070">
    <property type="entry name" value="SH3_ARHGAP12"/>
    <property type="match status" value="1"/>
</dbReference>
<dbReference type="PROSITE" id="PS50020">
    <property type="entry name" value="WW_DOMAIN_2"/>
    <property type="match status" value="2"/>
</dbReference>
<keyword evidence="3" id="KW-0597">Phosphoprotein</keyword>
<dbReference type="PROSITE" id="PS50238">
    <property type="entry name" value="RHOGAP"/>
    <property type="match status" value="1"/>
</dbReference>
<dbReference type="Pfam" id="PF16618">
    <property type="entry name" value="SH3-WW_linker"/>
    <property type="match status" value="1"/>
</dbReference>
<sequence>MKMADRGGKILPGPVYIEVEYDYEYEAKDRKVVIKQGERYLLVKKTNADWWQVKPDESSKAFYVPAQYVKEVGRRALMPPVKPATGLPNHSVKTVQSLHLQRSSENVNRLPELSSFGKTSSSSVQGTGLVRDANQNFGPSYIPGQTVNLSLDLTHNNGKLNSDSHSPKVPGQNRTRLFGHFPGPEFLEVEKAGFPQEQSCDSAGEGSERIQQDSESGDELSSSSTEQIRATTPPNQGRPDSPVYANLQELKISQSALPPVPGSPAIQINGEWETHKDSSGRCYYYNRGTQERTWKPPRWTRDTNTSKGDSQSPGDQEWLKHVDDQGRQYYYSADGSRSEWELPKYNASSQQQREIIKSRSLDRRLQEPIVLSKWRHSTIVLDANDKESPSASKPCYPEHESSPSSPKHQDTGQEKYGLLNVTKITENGKKVRKNWLSSWAVLQGSSLLFTKTQGSSTSWFGSNQSKPEFTVDLKGATIEMASKDKSSKKNVFELKTRQGTELLIQSDNDTVINDWFKVLSSTISNQTVEPDEAIEEEIPDSPGIEKHDKEKDQKEPKKLRSTKVSSIDSSEQKKTKKNLKKFLTRRPTLQAVREKGYIKGLDVDGIYRVSGNLAVIQKLRFAVNHDEKLDLKDSKWEDIHVITGALKMFFRELPEPLFTFNHFNDFVNAIKQEPRQRVSAVKDLIKQLPKPNQDTMQILFRHLKRVIENGEKNRMTYQSIAIVFGPTLLKPEKETGNIAVHTVYQNQIVELILLEINSIFGR</sequence>
<dbReference type="GO" id="GO:0005737">
    <property type="term" value="C:cytoplasm"/>
    <property type="evidence" value="ECO:0007669"/>
    <property type="project" value="TreeGrafter"/>
</dbReference>
<dbReference type="PROSITE" id="PS50002">
    <property type="entry name" value="SH3"/>
    <property type="match status" value="1"/>
</dbReference>
<dbReference type="SMART" id="SM00233">
    <property type="entry name" value="PH"/>
    <property type="match status" value="1"/>
</dbReference>
<keyword evidence="15" id="KW-1185">Reference proteome</keyword>
<evidence type="ECO:0000256" key="1">
    <source>
        <dbReference type="ARBA" id="ARBA00022443"/>
    </source>
</evidence>
<dbReference type="GO" id="GO:0007165">
    <property type="term" value="P:signal transduction"/>
    <property type="evidence" value="ECO:0007669"/>
    <property type="project" value="InterPro"/>
</dbReference>
<dbReference type="CDD" id="cd04403">
    <property type="entry name" value="RhoGAP_ARHGAP27_15_12_9"/>
    <property type="match status" value="1"/>
</dbReference>
<dbReference type="InterPro" id="IPR011993">
    <property type="entry name" value="PH-like_dom_sf"/>
</dbReference>
<dbReference type="Pfam" id="PF00397">
    <property type="entry name" value="WW"/>
    <property type="match status" value="1"/>
</dbReference>
<dbReference type="Pfam" id="PF00169">
    <property type="entry name" value="PH"/>
    <property type="match status" value="1"/>
</dbReference>
<dbReference type="CDD" id="cd13233">
    <property type="entry name" value="PH_ARHGAP9-like"/>
    <property type="match status" value="1"/>
</dbReference>
<name>A0A452G0G0_CAPHI</name>
<dbReference type="Ensembl" id="ENSCHIT00000037664.1">
    <property type="protein sequence ID" value="ENSCHIP00000029794.1"/>
    <property type="gene ID" value="ENSCHIG00000024718.1"/>
</dbReference>
<evidence type="ECO:0000256" key="6">
    <source>
        <dbReference type="ARBA" id="ARBA00070232"/>
    </source>
</evidence>
<evidence type="ECO:0000313" key="15">
    <source>
        <dbReference type="Proteomes" id="UP000291000"/>
    </source>
</evidence>
<dbReference type="SUPFAM" id="SSF48350">
    <property type="entry name" value="GTPase activation domain, GAP"/>
    <property type="match status" value="1"/>
</dbReference>
<dbReference type="PANTHER" id="PTHR23176">
    <property type="entry name" value="RHO/RAC/CDC GTPASE-ACTIVATING PROTEIN"/>
    <property type="match status" value="1"/>
</dbReference>
<dbReference type="Gene3D" id="2.30.30.40">
    <property type="entry name" value="SH3 Domains"/>
    <property type="match status" value="1"/>
</dbReference>
<dbReference type="Pfam" id="PF00620">
    <property type="entry name" value="RhoGAP"/>
    <property type="match status" value="1"/>
</dbReference>
<feature type="domain" description="PH" evidence="11">
    <location>
        <begin position="423"/>
        <end position="524"/>
    </location>
</feature>
<reference evidence="14" key="2">
    <citation type="submission" date="2025-08" db="UniProtKB">
        <authorList>
            <consortium name="Ensembl"/>
        </authorList>
    </citation>
    <scope>IDENTIFICATION</scope>
</reference>
<dbReference type="InterPro" id="IPR008936">
    <property type="entry name" value="Rho_GTPase_activation_prot"/>
</dbReference>
<dbReference type="GeneTree" id="ENSGT00950000182860"/>
<dbReference type="InterPro" id="IPR001849">
    <property type="entry name" value="PH_domain"/>
</dbReference>
<dbReference type="Gene3D" id="2.30.29.30">
    <property type="entry name" value="Pleckstrin-homology domain (PH domain)/Phosphotyrosine-binding domain (PTB)"/>
    <property type="match status" value="1"/>
</dbReference>
<dbReference type="PANTHER" id="PTHR23176:SF107">
    <property type="entry name" value="RHO GTPASE-ACTIVATING PROTEIN 12"/>
    <property type="match status" value="1"/>
</dbReference>
<feature type="domain" description="WW" evidence="12">
    <location>
        <begin position="312"/>
        <end position="345"/>
    </location>
</feature>
<evidence type="ECO:0000313" key="14">
    <source>
        <dbReference type="Ensembl" id="ENSCHIP00000029794.1"/>
    </source>
</evidence>
<dbReference type="EMBL" id="LWLT01000014">
    <property type="status" value="NOT_ANNOTATED_CDS"/>
    <property type="molecule type" value="Genomic_DNA"/>
</dbReference>
<evidence type="ECO:0000259" key="11">
    <source>
        <dbReference type="PROSITE" id="PS50003"/>
    </source>
</evidence>
<dbReference type="InterPro" id="IPR001452">
    <property type="entry name" value="SH3_domain"/>
</dbReference>
<feature type="domain" description="WW" evidence="12">
    <location>
        <begin position="266"/>
        <end position="299"/>
    </location>
</feature>
<dbReference type="SMART" id="SM00456">
    <property type="entry name" value="WW"/>
    <property type="match status" value="2"/>
</dbReference>